<comment type="similarity">
    <text evidence="1">Belongs to the arylamine N-acetyltransferase family.</text>
</comment>
<proteinExistence type="inferred from homology"/>
<protein>
    <recommendedName>
        <fullName evidence="2">arylamine N-acetyltransferase</fullName>
        <ecNumber evidence="2">2.3.1.5</ecNumber>
    </recommendedName>
</protein>
<dbReference type="PANTHER" id="PTHR11786">
    <property type="entry name" value="N-HYDROXYARYLAMINE O-ACETYLTRANSFERASE"/>
    <property type="match status" value="1"/>
</dbReference>
<reference evidence="4" key="1">
    <citation type="submission" date="2025-08" db="UniProtKB">
        <authorList>
            <consortium name="RefSeq"/>
        </authorList>
    </citation>
    <scope>IDENTIFICATION</scope>
    <source>
        <tissue evidence="4">Gonads</tissue>
    </source>
</reference>
<dbReference type="InterPro" id="IPR053710">
    <property type="entry name" value="Arylamine_NAT_domain_sf"/>
</dbReference>
<name>A0A1S3I622_LINAN</name>
<dbReference type="OrthoDB" id="10260017at2759"/>
<dbReference type="GeneID" id="106161337"/>
<dbReference type="Pfam" id="PF00797">
    <property type="entry name" value="Acetyltransf_2"/>
    <property type="match status" value="1"/>
</dbReference>
<evidence type="ECO:0000256" key="1">
    <source>
        <dbReference type="ARBA" id="ARBA00006547"/>
    </source>
</evidence>
<dbReference type="PANTHER" id="PTHR11786:SF0">
    <property type="entry name" value="ARYLAMINE N-ACETYLTRANSFERASE 4-RELATED"/>
    <property type="match status" value="1"/>
</dbReference>
<keyword evidence="3" id="KW-1185">Reference proteome</keyword>
<dbReference type="KEGG" id="lak:106161337"/>
<organism evidence="3 4">
    <name type="scientific">Lingula anatina</name>
    <name type="common">Brachiopod</name>
    <name type="synonym">Lingula unguis</name>
    <dbReference type="NCBI Taxonomy" id="7574"/>
    <lineage>
        <taxon>Eukaryota</taxon>
        <taxon>Metazoa</taxon>
        <taxon>Spiralia</taxon>
        <taxon>Lophotrochozoa</taxon>
        <taxon>Brachiopoda</taxon>
        <taxon>Linguliformea</taxon>
        <taxon>Lingulata</taxon>
        <taxon>Lingulida</taxon>
        <taxon>Linguloidea</taxon>
        <taxon>Lingulidae</taxon>
        <taxon>Lingula</taxon>
    </lineage>
</organism>
<dbReference type="GO" id="GO:0004060">
    <property type="term" value="F:arylamine N-acetyltransferase activity"/>
    <property type="evidence" value="ECO:0007669"/>
    <property type="project" value="UniProtKB-EC"/>
</dbReference>
<accession>A0A1S3I622</accession>
<feature type="non-terminal residue" evidence="4">
    <location>
        <position position="1"/>
    </location>
</feature>
<dbReference type="AlphaFoldDB" id="A0A1S3I622"/>
<dbReference type="InterPro" id="IPR001447">
    <property type="entry name" value="Arylamine_N-AcTrfase"/>
</dbReference>
<evidence type="ECO:0000256" key="2">
    <source>
        <dbReference type="ARBA" id="ARBA00012701"/>
    </source>
</evidence>
<dbReference type="SUPFAM" id="SSF54001">
    <property type="entry name" value="Cysteine proteinases"/>
    <property type="match status" value="1"/>
</dbReference>
<dbReference type="Proteomes" id="UP000085678">
    <property type="component" value="Unplaced"/>
</dbReference>
<dbReference type="InParanoid" id="A0A1S3I622"/>
<evidence type="ECO:0000313" key="3">
    <source>
        <dbReference type="Proteomes" id="UP000085678"/>
    </source>
</evidence>
<dbReference type="RefSeq" id="XP_013393725.1">
    <property type="nucleotide sequence ID" value="XM_013538271.1"/>
</dbReference>
<dbReference type="InterPro" id="IPR038765">
    <property type="entry name" value="Papain-like_cys_pep_sf"/>
</dbReference>
<dbReference type="Gene3D" id="3.30.2140.20">
    <property type="match status" value="1"/>
</dbReference>
<dbReference type="EC" id="2.3.1.5" evidence="2"/>
<gene>
    <name evidence="4" type="primary">LOC106161337</name>
</gene>
<sequence>LGLDDIEKRLETDKLVFLNNIIYEYHCKVPFHNVDLLALPVAERRIPTTNELKERGLSGRGGLCYQTNGFLYFVLQALGYEVTLARGTVYLPGDHLLIIAHAVVTSEDMYLVEAGAGYPTLQAIPLDFKEESSIYTFSICTIKFVRKESGIARLHKVYRGSPLFPLPPKDEGTSWFSFYHFDTAPFSLEDIALTVNVPYSNPEYIFHRSFRVVCFPMGKLLGIKDNAIVDDQNGQICSTELRDSDAITKTVCRLFPVLSRPREIVEMAVMMWENVVVDK</sequence>
<evidence type="ECO:0000313" key="4">
    <source>
        <dbReference type="RefSeq" id="XP_013393725.1"/>
    </source>
</evidence>